<organism evidence="2 3">
    <name type="scientific">Glossina austeni</name>
    <name type="common">Savannah tsetse fly</name>
    <dbReference type="NCBI Taxonomy" id="7395"/>
    <lineage>
        <taxon>Eukaryota</taxon>
        <taxon>Metazoa</taxon>
        <taxon>Ecdysozoa</taxon>
        <taxon>Arthropoda</taxon>
        <taxon>Hexapoda</taxon>
        <taxon>Insecta</taxon>
        <taxon>Pterygota</taxon>
        <taxon>Neoptera</taxon>
        <taxon>Endopterygota</taxon>
        <taxon>Diptera</taxon>
        <taxon>Brachycera</taxon>
        <taxon>Muscomorpha</taxon>
        <taxon>Hippoboscoidea</taxon>
        <taxon>Glossinidae</taxon>
        <taxon>Glossina</taxon>
    </lineage>
</organism>
<feature type="compositionally biased region" description="Basic and acidic residues" evidence="1">
    <location>
        <begin position="373"/>
        <end position="393"/>
    </location>
</feature>
<dbReference type="STRING" id="7395.A0A1A9VVK5"/>
<dbReference type="SUPFAM" id="SSF57997">
    <property type="entry name" value="Tropomyosin"/>
    <property type="match status" value="1"/>
</dbReference>
<evidence type="ECO:0008006" key="4">
    <source>
        <dbReference type="Google" id="ProtNLM"/>
    </source>
</evidence>
<feature type="compositionally biased region" description="Polar residues" evidence="1">
    <location>
        <begin position="59"/>
        <end position="79"/>
    </location>
</feature>
<dbReference type="PANTHER" id="PTHR23313:SF0">
    <property type="entry name" value="TESTIS-EXPRESSED PROTEIN 9"/>
    <property type="match status" value="1"/>
</dbReference>
<dbReference type="EnsemblMetazoa" id="GAUT049085-RA">
    <property type="protein sequence ID" value="GAUT049085-PA"/>
    <property type="gene ID" value="GAUT049085"/>
</dbReference>
<evidence type="ECO:0000256" key="1">
    <source>
        <dbReference type="SAM" id="MobiDB-lite"/>
    </source>
</evidence>
<reference evidence="2" key="1">
    <citation type="submission" date="2020-05" db="UniProtKB">
        <authorList>
            <consortium name="EnsemblMetazoa"/>
        </authorList>
    </citation>
    <scope>IDENTIFICATION</scope>
    <source>
        <strain evidence="2">TTRI</strain>
    </source>
</reference>
<feature type="region of interest" description="Disordered" evidence="1">
    <location>
        <begin position="25"/>
        <end position="81"/>
    </location>
</feature>
<feature type="region of interest" description="Disordered" evidence="1">
    <location>
        <begin position="138"/>
        <end position="176"/>
    </location>
</feature>
<dbReference type="Proteomes" id="UP000078200">
    <property type="component" value="Unassembled WGS sequence"/>
</dbReference>
<dbReference type="PANTHER" id="PTHR23313">
    <property type="entry name" value="TSEC1-RELATED"/>
    <property type="match status" value="1"/>
</dbReference>
<evidence type="ECO:0000313" key="3">
    <source>
        <dbReference type="Proteomes" id="UP000078200"/>
    </source>
</evidence>
<feature type="region of interest" description="Disordered" evidence="1">
    <location>
        <begin position="366"/>
        <end position="393"/>
    </location>
</feature>
<feature type="region of interest" description="Disordered" evidence="1">
    <location>
        <begin position="102"/>
        <end position="124"/>
    </location>
</feature>
<evidence type="ECO:0000313" key="2">
    <source>
        <dbReference type="EnsemblMetazoa" id="GAUT049085-PA"/>
    </source>
</evidence>
<sequence>MSELLSKEREFIQLNEQLDRIASSVLNQHNSNTANKKNKTSKSNKGQISQRSEEKSPSEMPTQEQYKQIMSSGQPNSFGKTAAKTDNRIAVLSKGKGQSALVKKRLGSERNTEGVASGQVNHSVQKGRTNRTNANAPVVSLSQAQTRKSTCKGSETSRSVMSNFKQSGGATPATPTFTVKYRNPKFVESPSLEVLVKEEYSAMLCEELNMRNSTGATPIASNTSLQGQEHKSQLSTNSARRHISTEGLIKFLRSKITILEEDHDRINQEMSEQKELLEKALERSKVMEQQRDQAFMKHNAVAEQLCKTESLLEEANRRLKERSTEQAAQQKELEAVRRDLKIVTQTNKNLEKRLFRVNEELESARSTLGAMKTSERELKDTARTESEAKDKQIKSLKKQRADLLNAYKKQLFLIDNLKRQNLCMEQSKMVAYGEKEFSKVLDWKMHD</sequence>
<accession>A0A1A9VVK5</accession>
<dbReference type="VEuPathDB" id="VectorBase:GAUT049085"/>
<dbReference type="AlphaFoldDB" id="A0A1A9VVK5"/>
<protein>
    <recommendedName>
        <fullName evidence="4">Testis-expressed sequence 9 protein</fullName>
    </recommendedName>
</protein>
<keyword evidence="3" id="KW-1185">Reference proteome</keyword>
<name>A0A1A9VVK5_GLOAU</name>
<proteinExistence type="predicted"/>